<evidence type="ECO:0000256" key="5">
    <source>
        <dbReference type="ARBA" id="ARBA00023054"/>
    </source>
</evidence>
<evidence type="ECO:0000256" key="1">
    <source>
        <dbReference type="ARBA" id="ARBA00010843"/>
    </source>
</evidence>
<reference evidence="9" key="1">
    <citation type="submission" date="2021-02" db="EMBL/GenBank/DDBJ databases">
        <authorList>
            <person name="Nowell W R."/>
        </authorList>
    </citation>
    <scope>NUCLEOTIDE SEQUENCE</scope>
</reference>
<evidence type="ECO:0000313" key="10">
    <source>
        <dbReference type="EMBL" id="CAF4003425.1"/>
    </source>
</evidence>
<evidence type="ECO:0000256" key="6">
    <source>
        <dbReference type="PROSITE-ProRule" id="PRU01371"/>
    </source>
</evidence>
<dbReference type="Proteomes" id="UP000663829">
    <property type="component" value="Unassembled WGS sequence"/>
</dbReference>
<keyword evidence="4" id="KW-0862">Zinc</keyword>
<dbReference type="GO" id="GO:0008270">
    <property type="term" value="F:zinc ion binding"/>
    <property type="evidence" value="ECO:0007669"/>
    <property type="project" value="UniProtKB-KW"/>
</dbReference>
<dbReference type="Pfam" id="PF13913">
    <property type="entry name" value="zf-C2HC_2"/>
    <property type="match status" value="1"/>
</dbReference>
<evidence type="ECO:0000256" key="3">
    <source>
        <dbReference type="ARBA" id="ARBA00022771"/>
    </source>
</evidence>
<evidence type="ECO:0000313" key="11">
    <source>
        <dbReference type="Proteomes" id="UP000663829"/>
    </source>
</evidence>
<dbReference type="Proteomes" id="UP000681722">
    <property type="component" value="Unassembled WGS sequence"/>
</dbReference>
<dbReference type="EMBL" id="CAJNOQ010010027">
    <property type="protein sequence ID" value="CAF1240677.1"/>
    <property type="molecule type" value="Genomic_DNA"/>
</dbReference>
<keyword evidence="3 6" id="KW-0863">Zinc-finger</keyword>
<feature type="non-terminal residue" evidence="9">
    <location>
        <position position="110"/>
    </location>
</feature>
<comment type="similarity">
    <text evidence="1">Belongs to the ZC2HC1 family.</text>
</comment>
<evidence type="ECO:0000256" key="7">
    <source>
        <dbReference type="SAM" id="MobiDB-lite"/>
    </source>
</evidence>
<feature type="domain" description="C2HC/C3H-type" evidence="8">
    <location>
        <begin position="16"/>
        <end position="45"/>
    </location>
</feature>
<keyword evidence="2" id="KW-0479">Metal-binding</keyword>
<name>A0A814ZE05_9BILA</name>
<feature type="compositionally biased region" description="Polar residues" evidence="7">
    <location>
        <begin position="56"/>
        <end position="74"/>
    </location>
</feature>
<feature type="region of interest" description="Disordered" evidence="7">
    <location>
        <begin position="41"/>
        <end position="91"/>
    </location>
</feature>
<dbReference type="AlphaFoldDB" id="A0A814ZE05"/>
<dbReference type="Gene3D" id="3.30.160.60">
    <property type="entry name" value="Classic Zinc Finger"/>
    <property type="match status" value="1"/>
</dbReference>
<protein>
    <recommendedName>
        <fullName evidence="8">C2HC/C3H-type domain-containing protein</fullName>
    </recommendedName>
</protein>
<evidence type="ECO:0000259" key="8">
    <source>
        <dbReference type="PROSITE" id="PS52027"/>
    </source>
</evidence>
<dbReference type="PANTHER" id="PTHR14649:SF1">
    <property type="entry name" value="ZINC FINGER C2HC DOMAIN-CONTAINING PROTEIN 1C"/>
    <property type="match status" value="1"/>
</dbReference>
<proteinExistence type="inferred from homology"/>
<dbReference type="InterPro" id="IPR049899">
    <property type="entry name" value="Znf_C2HC_C3H"/>
</dbReference>
<keyword evidence="11" id="KW-1185">Reference proteome</keyword>
<dbReference type="OrthoDB" id="10255185at2759"/>
<comment type="caution">
    <text evidence="9">The sequence shown here is derived from an EMBL/GenBank/DDBJ whole genome shotgun (WGS) entry which is preliminary data.</text>
</comment>
<dbReference type="PANTHER" id="PTHR14649">
    <property type="entry name" value="ZINC FINGER C2HC DOMAIN-CONTAINING PROTEIN 1C"/>
    <property type="match status" value="1"/>
</dbReference>
<evidence type="ECO:0000313" key="9">
    <source>
        <dbReference type="EMBL" id="CAF1240677.1"/>
    </source>
</evidence>
<dbReference type="InterPro" id="IPR026104">
    <property type="entry name" value="ZNF_C2HC_dom_1C"/>
</dbReference>
<dbReference type="PROSITE" id="PS52027">
    <property type="entry name" value="ZF_C2HC_C3H"/>
    <property type="match status" value="1"/>
</dbReference>
<organism evidence="9 11">
    <name type="scientific">Didymodactylos carnosus</name>
    <dbReference type="NCBI Taxonomy" id="1234261"/>
    <lineage>
        <taxon>Eukaryota</taxon>
        <taxon>Metazoa</taxon>
        <taxon>Spiralia</taxon>
        <taxon>Gnathifera</taxon>
        <taxon>Rotifera</taxon>
        <taxon>Eurotatoria</taxon>
        <taxon>Bdelloidea</taxon>
        <taxon>Philodinida</taxon>
        <taxon>Philodinidae</taxon>
        <taxon>Didymodactylos</taxon>
    </lineage>
</organism>
<keyword evidence="5" id="KW-0175">Coiled coil</keyword>
<gene>
    <name evidence="9" type="ORF">GPM918_LOCUS25642</name>
    <name evidence="10" type="ORF">SRO942_LOCUS25660</name>
</gene>
<dbReference type="EMBL" id="CAJOBC010010363">
    <property type="protein sequence ID" value="CAF4003425.1"/>
    <property type="molecule type" value="Genomic_DNA"/>
</dbReference>
<evidence type="ECO:0000256" key="2">
    <source>
        <dbReference type="ARBA" id="ARBA00022723"/>
    </source>
</evidence>
<accession>A0A814ZE05</accession>
<sequence>GRLADLPPPPPSHNPDYIQCHHCGRSFAPNVAERHIPKCQSIINKPKPPPGIRTVGQPQRNPVSFGGSNMSNMRSMGGNFGAPSNRSTRGNKAHNLTFIASMSLENPTSC</sequence>
<evidence type="ECO:0000256" key="4">
    <source>
        <dbReference type="ARBA" id="ARBA00022833"/>
    </source>
</evidence>